<dbReference type="STRING" id="485913.Krac_6840"/>
<dbReference type="InterPro" id="IPR029044">
    <property type="entry name" value="Nucleotide-diphossugar_trans"/>
</dbReference>
<gene>
    <name evidence="2" type="ORF">Krac_6840</name>
</gene>
<proteinExistence type="predicted"/>
<accession>D6TPK1</accession>
<evidence type="ECO:0000313" key="3">
    <source>
        <dbReference type="Proteomes" id="UP000004508"/>
    </source>
</evidence>
<dbReference type="SUPFAM" id="SSF53448">
    <property type="entry name" value="Nucleotide-diphospho-sugar transferases"/>
    <property type="match status" value="1"/>
</dbReference>
<dbReference type="Proteomes" id="UP000004508">
    <property type="component" value="Unassembled WGS sequence"/>
</dbReference>
<sequence length="236" mass="26229">MSTGYFLCMESHLDDKKDVVFMSERTTAAIILAAGTSSRIGEDRHKLLLPLGDRPVIAHVLDAVLASQARPVLLVLGHRSAQLRAVLAPYLAHPEVHPIDNSHYQQGMSTSIHTGLTELTRLMPDCDSTLIILGDQPLLSASILDTLMEARHTTHSHIIAPLYQGQRGNPVLFERSLFPELLEVQGDEGGRTVLMRHRIEVSTIEVGSPHASYDVDTWDAYEAVVKEWHKQHHSDK</sequence>
<feature type="domain" description="MobA-like NTP transferase" evidence="1">
    <location>
        <begin position="29"/>
        <end position="197"/>
    </location>
</feature>
<dbReference type="GO" id="GO:0016779">
    <property type="term" value="F:nucleotidyltransferase activity"/>
    <property type="evidence" value="ECO:0007669"/>
    <property type="project" value="UniProtKB-ARBA"/>
</dbReference>
<reference evidence="2 3" key="1">
    <citation type="journal article" date="2011" name="Stand. Genomic Sci.">
        <title>Non-contiguous finished genome sequence and contextual data of the filamentous soil bacterium Ktedonobacter racemifer type strain (SOSP1-21).</title>
        <authorList>
            <person name="Chang Y.J."/>
            <person name="Land M."/>
            <person name="Hauser L."/>
            <person name="Chertkov O."/>
            <person name="Del Rio T.G."/>
            <person name="Nolan M."/>
            <person name="Copeland A."/>
            <person name="Tice H."/>
            <person name="Cheng J.F."/>
            <person name="Lucas S."/>
            <person name="Han C."/>
            <person name="Goodwin L."/>
            <person name="Pitluck S."/>
            <person name="Ivanova N."/>
            <person name="Ovchinikova G."/>
            <person name="Pati A."/>
            <person name="Chen A."/>
            <person name="Palaniappan K."/>
            <person name="Mavromatis K."/>
            <person name="Liolios K."/>
            <person name="Brettin T."/>
            <person name="Fiebig A."/>
            <person name="Rohde M."/>
            <person name="Abt B."/>
            <person name="Goker M."/>
            <person name="Detter J.C."/>
            <person name="Woyke T."/>
            <person name="Bristow J."/>
            <person name="Eisen J.A."/>
            <person name="Markowitz V."/>
            <person name="Hugenholtz P."/>
            <person name="Kyrpides N.C."/>
            <person name="Klenk H.P."/>
            <person name="Lapidus A."/>
        </authorList>
    </citation>
    <scope>NUCLEOTIDE SEQUENCE [LARGE SCALE GENOMIC DNA]</scope>
    <source>
        <strain evidence="3">DSM 44963</strain>
    </source>
</reference>
<name>D6TPK1_KTERA</name>
<organism evidence="2 3">
    <name type="scientific">Ktedonobacter racemifer DSM 44963</name>
    <dbReference type="NCBI Taxonomy" id="485913"/>
    <lineage>
        <taxon>Bacteria</taxon>
        <taxon>Bacillati</taxon>
        <taxon>Chloroflexota</taxon>
        <taxon>Ktedonobacteria</taxon>
        <taxon>Ktedonobacterales</taxon>
        <taxon>Ktedonobacteraceae</taxon>
        <taxon>Ktedonobacter</taxon>
    </lineage>
</organism>
<dbReference type="FunCoup" id="D6TPK1">
    <property type="interactions" value="104"/>
</dbReference>
<dbReference type="InParanoid" id="D6TPK1"/>
<dbReference type="PANTHER" id="PTHR43777:SF1">
    <property type="entry name" value="MOLYBDENUM COFACTOR CYTIDYLYLTRANSFERASE"/>
    <property type="match status" value="1"/>
</dbReference>
<dbReference type="InterPro" id="IPR025877">
    <property type="entry name" value="MobA-like_NTP_Trfase"/>
</dbReference>
<evidence type="ECO:0000259" key="1">
    <source>
        <dbReference type="Pfam" id="PF12804"/>
    </source>
</evidence>
<comment type="caution">
    <text evidence="2">The sequence shown here is derived from an EMBL/GenBank/DDBJ whole genome shotgun (WGS) entry which is preliminary data.</text>
</comment>
<dbReference type="CDD" id="cd04182">
    <property type="entry name" value="GT_2_like_f"/>
    <property type="match status" value="1"/>
</dbReference>
<protein>
    <submittedName>
        <fullName evidence="2">4-diphosphocytidyl-2C-methyl-D-erythritolsynthas e</fullName>
    </submittedName>
</protein>
<dbReference type="eggNOG" id="COG2068">
    <property type="taxonomic scope" value="Bacteria"/>
</dbReference>
<evidence type="ECO:0000313" key="2">
    <source>
        <dbReference type="EMBL" id="EFH85615.1"/>
    </source>
</evidence>
<dbReference type="AlphaFoldDB" id="D6TPK1"/>
<keyword evidence="3" id="KW-1185">Reference proteome</keyword>
<dbReference type="PANTHER" id="PTHR43777">
    <property type="entry name" value="MOLYBDENUM COFACTOR CYTIDYLYLTRANSFERASE"/>
    <property type="match status" value="1"/>
</dbReference>
<dbReference type="Gene3D" id="3.90.550.10">
    <property type="entry name" value="Spore Coat Polysaccharide Biosynthesis Protein SpsA, Chain A"/>
    <property type="match status" value="1"/>
</dbReference>
<dbReference type="Pfam" id="PF12804">
    <property type="entry name" value="NTP_transf_3"/>
    <property type="match status" value="1"/>
</dbReference>
<dbReference type="EMBL" id="ADVG01000002">
    <property type="protein sequence ID" value="EFH85615.1"/>
    <property type="molecule type" value="Genomic_DNA"/>
</dbReference>